<dbReference type="CDD" id="cd00305">
    <property type="entry name" value="Cu-Zn_Superoxide_Dismutase"/>
    <property type="match status" value="1"/>
</dbReference>
<dbReference type="EMBL" id="JAQQBS010001423">
    <property type="protein sequence ID" value="KAK0160451.1"/>
    <property type="molecule type" value="Genomic_DNA"/>
</dbReference>
<dbReference type="PRINTS" id="PR00068">
    <property type="entry name" value="CUZNDISMTASE"/>
</dbReference>
<comment type="cofactor">
    <cofactor evidence="9">
        <name>Cu cation</name>
        <dbReference type="ChEBI" id="CHEBI:23378"/>
    </cofactor>
    <text evidence="9">Binds 1 copper ion per subunit.</text>
</comment>
<evidence type="ECO:0000256" key="1">
    <source>
        <dbReference type="ARBA" id="ARBA00010457"/>
    </source>
</evidence>
<gene>
    <name evidence="12" type="ORF">PV328_007860</name>
</gene>
<evidence type="ECO:0000256" key="4">
    <source>
        <dbReference type="ARBA" id="ARBA00022862"/>
    </source>
</evidence>
<keyword evidence="7" id="KW-1015">Disulfide bond</keyword>
<evidence type="ECO:0000313" key="12">
    <source>
        <dbReference type="EMBL" id="KAK0160451.1"/>
    </source>
</evidence>
<feature type="domain" description="Superoxide dismutase copper/zinc binding" evidence="11">
    <location>
        <begin position="186"/>
        <end position="321"/>
    </location>
</feature>
<evidence type="ECO:0000256" key="5">
    <source>
        <dbReference type="ARBA" id="ARBA00023002"/>
    </source>
</evidence>
<keyword evidence="5 9" id="KW-0560">Oxidoreductase</keyword>
<name>A0AA39C9L2_9HYME</name>
<keyword evidence="6 9" id="KW-0186">Copper</keyword>
<evidence type="ECO:0000256" key="6">
    <source>
        <dbReference type="ARBA" id="ARBA00023008"/>
    </source>
</evidence>
<comment type="function">
    <text evidence="9">Destroys radicals which are normally produced within the cells and which are toxic to biological systems.</text>
</comment>
<keyword evidence="3 9" id="KW-0862">Zinc</keyword>
<dbReference type="EC" id="1.15.1.1" evidence="9"/>
<keyword evidence="13" id="KW-1185">Reference proteome</keyword>
<comment type="catalytic activity">
    <reaction evidence="8 9">
        <text>2 superoxide + 2 H(+) = H2O2 + O2</text>
        <dbReference type="Rhea" id="RHEA:20696"/>
        <dbReference type="ChEBI" id="CHEBI:15378"/>
        <dbReference type="ChEBI" id="CHEBI:15379"/>
        <dbReference type="ChEBI" id="CHEBI:16240"/>
        <dbReference type="ChEBI" id="CHEBI:18421"/>
        <dbReference type="EC" id="1.15.1.1"/>
    </reaction>
</comment>
<dbReference type="FunFam" id="2.60.40.200:FF:000003">
    <property type="entry name" value="Superoxide dismutase [Cu-Zn], chloroplastic"/>
    <property type="match status" value="1"/>
</dbReference>
<protein>
    <recommendedName>
        <fullName evidence="9">Superoxide dismutase [Cu-Zn]</fullName>
        <ecNumber evidence="9">1.15.1.1</ecNumber>
    </recommendedName>
</protein>
<dbReference type="Pfam" id="PF00080">
    <property type="entry name" value="Sod_Cu"/>
    <property type="match status" value="1"/>
</dbReference>
<proteinExistence type="inferred from homology"/>
<dbReference type="GO" id="GO:0005507">
    <property type="term" value="F:copper ion binding"/>
    <property type="evidence" value="ECO:0007669"/>
    <property type="project" value="InterPro"/>
</dbReference>
<evidence type="ECO:0000259" key="11">
    <source>
        <dbReference type="Pfam" id="PF00080"/>
    </source>
</evidence>
<comment type="cofactor">
    <cofactor evidence="9">
        <name>Zn(2+)</name>
        <dbReference type="ChEBI" id="CHEBI:29105"/>
    </cofactor>
    <text evidence="9">Binds 1 zinc ion per subunit.</text>
</comment>
<dbReference type="GO" id="GO:0004784">
    <property type="term" value="F:superoxide dismutase activity"/>
    <property type="evidence" value="ECO:0007669"/>
    <property type="project" value="UniProtKB-EC"/>
</dbReference>
<dbReference type="Gene3D" id="2.60.40.200">
    <property type="entry name" value="Superoxide dismutase, copper/zinc binding domain"/>
    <property type="match status" value="1"/>
</dbReference>
<feature type="compositionally biased region" description="Polar residues" evidence="10">
    <location>
        <begin position="70"/>
        <end position="116"/>
    </location>
</feature>
<sequence length="357" mass="38402">MEKLFNIKKERYNPKPDLIARSRISSVNSSASLLVDTVDTCAIDTVNINNKNDDEGFTSPKKIGRIQKPKSPNNLNTNNLFQPLNTQSQQDADASTSRSLTQTPSIALNGATNSTRNKGKKIPPPIHTMEFDSVSLLHLKPSSVSEIYIRHTMKTIAIVLALVAVTVGQKMQAIVVIEPHDNTKTVNGSLWFIQNDPKGPVTINGTISGLSKGNHGFHIHEKGDFSNKCLSTGGHYNPHNLSHGGPSDGQRHLGDLGNIMANDQGIAHINFEDKLITLSGPNSIIGRAVVVHSGEDDLGKGGHKDSLTTGNSGERIACGIVSVMSPTRSQPSSAAFFEHQIASLLMPLIALILSSNF</sequence>
<dbReference type="InterPro" id="IPR024134">
    <property type="entry name" value="SOD_Cu/Zn_/chaperone"/>
</dbReference>
<comment type="similarity">
    <text evidence="1 9">Belongs to the Cu-Zn superoxide dismutase family.</text>
</comment>
<evidence type="ECO:0000256" key="9">
    <source>
        <dbReference type="RuleBase" id="RU000393"/>
    </source>
</evidence>
<evidence type="ECO:0000256" key="10">
    <source>
        <dbReference type="SAM" id="MobiDB-lite"/>
    </source>
</evidence>
<dbReference type="InterPro" id="IPR001424">
    <property type="entry name" value="SOD_Cu_Zn_dom"/>
</dbReference>
<dbReference type="PANTHER" id="PTHR10003">
    <property type="entry name" value="SUPEROXIDE DISMUTASE CU-ZN -RELATED"/>
    <property type="match status" value="1"/>
</dbReference>
<organism evidence="12 13">
    <name type="scientific">Microctonus aethiopoides</name>
    <dbReference type="NCBI Taxonomy" id="144406"/>
    <lineage>
        <taxon>Eukaryota</taxon>
        <taxon>Metazoa</taxon>
        <taxon>Ecdysozoa</taxon>
        <taxon>Arthropoda</taxon>
        <taxon>Hexapoda</taxon>
        <taxon>Insecta</taxon>
        <taxon>Pterygota</taxon>
        <taxon>Neoptera</taxon>
        <taxon>Endopterygota</taxon>
        <taxon>Hymenoptera</taxon>
        <taxon>Apocrita</taxon>
        <taxon>Ichneumonoidea</taxon>
        <taxon>Braconidae</taxon>
        <taxon>Euphorinae</taxon>
        <taxon>Microctonus</taxon>
    </lineage>
</organism>
<dbReference type="AlphaFoldDB" id="A0AA39C9L2"/>
<keyword evidence="2 9" id="KW-0479">Metal-binding</keyword>
<reference evidence="12" key="1">
    <citation type="journal article" date="2023" name="bioRxiv">
        <title>Scaffold-level genome assemblies of two parasitoid biocontrol wasps reveal the parthenogenesis mechanism and an associated novel virus.</title>
        <authorList>
            <person name="Inwood S."/>
            <person name="Skelly J."/>
            <person name="Guhlin J."/>
            <person name="Harrop T."/>
            <person name="Goldson S."/>
            <person name="Dearden P."/>
        </authorList>
    </citation>
    <scope>NUCLEOTIDE SEQUENCE</scope>
    <source>
        <strain evidence="12">Irish</strain>
        <tissue evidence="12">Whole body</tissue>
    </source>
</reference>
<evidence type="ECO:0000256" key="7">
    <source>
        <dbReference type="ARBA" id="ARBA00023157"/>
    </source>
</evidence>
<evidence type="ECO:0000256" key="3">
    <source>
        <dbReference type="ARBA" id="ARBA00022833"/>
    </source>
</evidence>
<dbReference type="InterPro" id="IPR018152">
    <property type="entry name" value="SOD_Cu/Zn_BS"/>
</dbReference>
<dbReference type="PROSITE" id="PS00087">
    <property type="entry name" value="SOD_CU_ZN_1"/>
    <property type="match status" value="1"/>
</dbReference>
<dbReference type="SUPFAM" id="SSF49329">
    <property type="entry name" value="Cu,Zn superoxide dismutase-like"/>
    <property type="match status" value="1"/>
</dbReference>
<dbReference type="Proteomes" id="UP001168990">
    <property type="component" value="Unassembled WGS sequence"/>
</dbReference>
<feature type="region of interest" description="Disordered" evidence="10">
    <location>
        <begin position="49"/>
        <end position="125"/>
    </location>
</feature>
<dbReference type="InterPro" id="IPR036423">
    <property type="entry name" value="SOD-like_Cu/Zn_dom_sf"/>
</dbReference>
<evidence type="ECO:0000256" key="2">
    <source>
        <dbReference type="ARBA" id="ARBA00022723"/>
    </source>
</evidence>
<evidence type="ECO:0000256" key="8">
    <source>
        <dbReference type="ARBA" id="ARBA00049204"/>
    </source>
</evidence>
<accession>A0AA39C9L2</accession>
<evidence type="ECO:0000313" key="13">
    <source>
        <dbReference type="Proteomes" id="UP001168990"/>
    </source>
</evidence>
<keyword evidence="4" id="KW-0049">Antioxidant</keyword>
<dbReference type="PROSITE" id="PS00332">
    <property type="entry name" value="SOD_CU_ZN_2"/>
    <property type="match status" value="1"/>
</dbReference>
<reference evidence="12" key="2">
    <citation type="submission" date="2023-03" db="EMBL/GenBank/DDBJ databases">
        <authorList>
            <person name="Inwood S.N."/>
            <person name="Skelly J.G."/>
            <person name="Guhlin J."/>
            <person name="Harrop T.W.R."/>
            <person name="Goldson S.G."/>
            <person name="Dearden P.K."/>
        </authorList>
    </citation>
    <scope>NUCLEOTIDE SEQUENCE</scope>
    <source>
        <strain evidence="12">Irish</strain>
        <tissue evidence="12">Whole body</tissue>
    </source>
</reference>
<comment type="caution">
    <text evidence="12">The sequence shown here is derived from an EMBL/GenBank/DDBJ whole genome shotgun (WGS) entry which is preliminary data.</text>
</comment>